<feature type="transmembrane region" description="Helical" evidence="2">
    <location>
        <begin position="53"/>
        <end position="73"/>
    </location>
</feature>
<dbReference type="EMBL" id="CP046173">
    <property type="protein sequence ID" value="QIS18268.1"/>
    <property type="molecule type" value="Genomic_DNA"/>
</dbReference>
<gene>
    <name evidence="3" type="ORF">F6W96_08230</name>
</gene>
<sequence>MGYEAVRPTGRRGRLPGGYSVRGYHRFTDRPRRAPRYRSMYFHGHRSGSAEPILWVGGLIVGGVVILLVVLTLTHLKSPDRPADTTVVPSTVAPAPARPAPAAPQPYYPFQPC</sequence>
<evidence type="ECO:0000256" key="2">
    <source>
        <dbReference type="SAM" id="Phobius"/>
    </source>
</evidence>
<name>A0A6G9YYF3_9NOCA</name>
<proteinExistence type="predicted"/>
<keyword evidence="2" id="KW-1133">Transmembrane helix</keyword>
<keyword evidence="2" id="KW-0812">Transmembrane</keyword>
<dbReference type="RefSeq" id="WP_167485588.1">
    <property type="nucleotide sequence ID" value="NZ_CP046173.1"/>
</dbReference>
<keyword evidence="2" id="KW-0472">Membrane</keyword>
<dbReference type="AlphaFoldDB" id="A0A6G9YYF3"/>
<reference evidence="3 4" key="1">
    <citation type="journal article" date="2019" name="ACS Chem. Biol.">
        <title>Identification and Mobilization of a Cryptic Antibiotic Biosynthesis Gene Locus from a Human-Pathogenic Nocardia Isolate.</title>
        <authorList>
            <person name="Herisse M."/>
            <person name="Ishida K."/>
            <person name="Porter J.L."/>
            <person name="Howden B."/>
            <person name="Hertweck C."/>
            <person name="Stinear T.P."/>
            <person name="Pidot S.J."/>
        </authorList>
    </citation>
    <scope>NUCLEOTIDE SEQUENCE [LARGE SCALE GENOMIC DNA]</scope>
    <source>
        <strain evidence="3 4">AUSMDU00012715</strain>
    </source>
</reference>
<protein>
    <submittedName>
        <fullName evidence="3">Uncharacterized protein</fullName>
    </submittedName>
</protein>
<feature type="compositionally biased region" description="Pro residues" evidence="1">
    <location>
        <begin position="96"/>
        <end position="113"/>
    </location>
</feature>
<evidence type="ECO:0000256" key="1">
    <source>
        <dbReference type="SAM" id="MobiDB-lite"/>
    </source>
</evidence>
<accession>A0A6G9YYF3</accession>
<dbReference type="Proteomes" id="UP000500953">
    <property type="component" value="Chromosome"/>
</dbReference>
<organism evidence="3 4">
    <name type="scientific">Nocardia terpenica</name>
    <dbReference type="NCBI Taxonomy" id="455432"/>
    <lineage>
        <taxon>Bacteria</taxon>
        <taxon>Bacillati</taxon>
        <taxon>Actinomycetota</taxon>
        <taxon>Actinomycetes</taxon>
        <taxon>Mycobacteriales</taxon>
        <taxon>Nocardiaceae</taxon>
        <taxon>Nocardia</taxon>
    </lineage>
</organism>
<feature type="region of interest" description="Disordered" evidence="1">
    <location>
        <begin position="1"/>
        <end position="22"/>
    </location>
</feature>
<evidence type="ECO:0000313" key="3">
    <source>
        <dbReference type="EMBL" id="QIS18268.1"/>
    </source>
</evidence>
<feature type="region of interest" description="Disordered" evidence="1">
    <location>
        <begin position="79"/>
        <end position="113"/>
    </location>
</feature>
<evidence type="ECO:0000313" key="4">
    <source>
        <dbReference type="Proteomes" id="UP000500953"/>
    </source>
</evidence>
<feature type="compositionally biased region" description="Low complexity" evidence="1">
    <location>
        <begin position="84"/>
        <end position="95"/>
    </location>
</feature>